<evidence type="ECO:0008006" key="4">
    <source>
        <dbReference type="Google" id="ProtNLM"/>
    </source>
</evidence>
<proteinExistence type="predicted"/>
<feature type="compositionally biased region" description="Basic residues" evidence="1">
    <location>
        <begin position="133"/>
        <end position="144"/>
    </location>
</feature>
<dbReference type="EMBL" id="JBBWRZ010000005">
    <property type="protein sequence ID" value="KAK8235248.1"/>
    <property type="molecule type" value="Genomic_DNA"/>
</dbReference>
<accession>A0ABR1YP65</accession>
<feature type="compositionally biased region" description="Basic and acidic residues" evidence="1">
    <location>
        <begin position="263"/>
        <end position="272"/>
    </location>
</feature>
<feature type="compositionally biased region" description="Low complexity" evidence="1">
    <location>
        <begin position="221"/>
        <end position="230"/>
    </location>
</feature>
<feature type="region of interest" description="Disordered" evidence="1">
    <location>
        <begin position="84"/>
        <end position="172"/>
    </location>
</feature>
<evidence type="ECO:0000313" key="3">
    <source>
        <dbReference type="Proteomes" id="UP001492380"/>
    </source>
</evidence>
<name>A0ABR1YP65_9PEZI</name>
<evidence type="ECO:0000256" key="1">
    <source>
        <dbReference type="SAM" id="MobiDB-lite"/>
    </source>
</evidence>
<gene>
    <name evidence="2" type="ORF">HDK90DRAFT_510429</name>
</gene>
<feature type="compositionally biased region" description="Low complexity" evidence="1">
    <location>
        <begin position="149"/>
        <end position="164"/>
    </location>
</feature>
<protein>
    <recommendedName>
        <fullName evidence="4">SWIM-type domain-containing protein</fullName>
    </recommendedName>
</protein>
<organism evidence="2 3">
    <name type="scientific">Phyllosticta capitalensis</name>
    <dbReference type="NCBI Taxonomy" id="121624"/>
    <lineage>
        <taxon>Eukaryota</taxon>
        <taxon>Fungi</taxon>
        <taxon>Dikarya</taxon>
        <taxon>Ascomycota</taxon>
        <taxon>Pezizomycotina</taxon>
        <taxon>Dothideomycetes</taxon>
        <taxon>Dothideomycetes incertae sedis</taxon>
        <taxon>Botryosphaeriales</taxon>
        <taxon>Phyllostictaceae</taxon>
        <taxon>Phyllosticta</taxon>
    </lineage>
</organism>
<comment type="caution">
    <text evidence="2">The sequence shown here is derived from an EMBL/GenBank/DDBJ whole genome shotgun (WGS) entry which is preliminary data.</text>
</comment>
<feature type="compositionally biased region" description="Low complexity" evidence="1">
    <location>
        <begin position="93"/>
        <end position="112"/>
    </location>
</feature>
<feature type="compositionally biased region" description="Basic and acidic residues" evidence="1">
    <location>
        <begin position="113"/>
        <end position="122"/>
    </location>
</feature>
<feature type="compositionally biased region" description="Basic and acidic residues" evidence="1">
    <location>
        <begin position="298"/>
        <end position="323"/>
    </location>
</feature>
<keyword evidence="3" id="KW-1185">Reference proteome</keyword>
<reference evidence="2 3" key="1">
    <citation type="submission" date="2024-04" db="EMBL/GenBank/DDBJ databases">
        <title>Phyllosticta paracitricarpa is synonymous to the EU quarantine fungus P. citricarpa based on phylogenomic analyses.</title>
        <authorList>
            <consortium name="Lawrence Berkeley National Laboratory"/>
            <person name="Van Ingen-Buijs V.A."/>
            <person name="Van Westerhoven A.C."/>
            <person name="Haridas S."/>
            <person name="Skiadas P."/>
            <person name="Martin F."/>
            <person name="Groenewald J.Z."/>
            <person name="Crous P.W."/>
            <person name="Seidl M.F."/>
        </authorList>
    </citation>
    <scope>NUCLEOTIDE SEQUENCE [LARGE SCALE GENOMIC DNA]</scope>
    <source>
        <strain evidence="2 3">CBS 123374</strain>
    </source>
</reference>
<dbReference type="Proteomes" id="UP001492380">
    <property type="component" value="Unassembled WGS sequence"/>
</dbReference>
<sequence>MPGPQLPSARSFLTDLFSSLPAATGHDKNDSGTTSSSILNPLKDLQPGAQRNIFLTLHVLFPNELLPALNLLDRRLVTRVIIIPPGTSPPTSGPRQREAGPAAVARGAAETAQQDKDERAAQEKTSQAASRHGPGRRQAAHHHSRDLDGNNLLSSLNNSDARNAATDKNSTATAATGSIAVTGRSAAEQQPGVDAATAPAASITGHGGLLSTARSEDDDATAAAARCHAAGQPETEAAGHSNSGAITSMRPGDDAAAAAGARDLTRTTRNEDGEQTTQFQLPVASGGLAVAPSSPRRSTAERRRADASAYCDNHDDERERRAGNVESQSRNSLHHHHQGSHQGPNQDPTVILDPQPCRPPSPSPQDVQESNLEQGRAQDDQDSPPSHHVVFYVRSASSSTHSSYHSPPPVYEVRLSAWHCTCPAFAFAAFPASSASASPSAAAAGSDLGAGAELSLPNHSSPRSSTSGCDWSFGGLLRERGAEAVPPVCKHLLACLLVERAPRLFGVDADAPADGGLVVQRRFSVLEAAGWAAGWGGL</sequence>
<feature type="region of interest" description="Disordered" evidence="1">
    <location>
        <begin position="207"/>
        <end position="386"/>
    </location>
</feature>
<evidence type="ECO:0000313" key="2">
    <source>
        <dbReference type="EMBL" id="KAK8235248.1"/>
    </source>
</evidence>